<accession>A0AAF0YFN2</accession>
<keyword evidence="1" id="KW-0812">Transmembrane</keyword>
<dbReference type="AlphaFoldDB" id="A0AAF0YFN2"/>
<keyword evidence="1" id="KW-1133">Transmembrane helix</keyword>
<keyword evidence="1" id="KW-0472">Membrane</keyword>
<dbReference type="GeneID" id="87810425"/>
<keyword evidence="3" id="KW-1185">Reference proteome</keyword>
<feature type="transmembrane region" description="Helical" evidence="1">
    <location>
        <begin position="6"/>
        <end position="24"/>
    </location>
</feature>
<reference evidence="2" key="1">
    <citation type="submission" date="2023-10" db="EMBL/GenBank/DDBJ databases">
        <authorList>
            <person name="Noh H."/>
        </authorList>
    </citation>
    <scope>NUCLEOTIDE SEQUENCE</scope>
    <source>
        <strain evidence="2">DUCC4014</strain>
    </source>
</reference>
<feature type="transmembrane region" description="Helical" evidence="1">
    <location>
        <begin position="126"/>
        <end position="153"/>
    </location>
</feature>
<protein>
    <submittedName>
        <fullName evidence="2">Uncharacterized protein</fullName>
    </submittedName>
</protein>
<name>A0AAF0YFN2_9TREE</name>
<dbReference type="Proteomes" id="UP000827549">
    <property type="component" value="Chromosome 5"/>
</dbReference>
<evidence type="ECO:0000313" key="3">
    <source>
        <dbReference type="Proteomes" id="UP000827549"/>
    </source>
</evidence>
<gene>
    <name evidence="2" type="ORF">LOC62_05G007252</name>
</gene>
<feature type="transmembrane region" description="Helical" evidence="1">
    <location>
        <begin position="65"/>
        <end position="84"/>
    </location>
</feature>
<dbReference type="EMBL" id="CP086718">
    <property type="protein sequence ID" value="WOO83731.1"/>
    <property type="molecule type" value="Genomic_DNA"/>
</dbReference>
<organism evidence="2 3">
    <name type="scientific">Vanrija pseudolonga</name>
    <dbReference type="NCBI Taxonomy" id="143232"/>
    <lineage>
        <taxon>Eukaryota</taxon>
        <taxon>Fungi</taxon>
        <taxon>Dikarya</taxon>
        <taxon>Basidiomycota</taxon>
        <taxon>Agaricomycotina</taxon>
        <taxon>Tremellomycetes</taxon>
        <taxon>Trichosporonales</taxon>
        <taxon>Trichosporonaceae</taxon>
        <taxon>Vanrija</taxon>
    </lineage>
</organism>
<dbReference type="RefSeq" id="XP_062629757.1">
    <property type="nucleotide sequence ID" value="XM_062773773.1"/>
</dbReference>
<evidence type="ECO:0000313" key="2">
    <source>
        <dbReference type="EMBL" id="WOO83731.1"/>
    </source>
</evidence>
<sequence>MLVSTLVLGLGLFLVALPVFIVFLRRYDRRTRDILADAVPDDINKPWKGYEMAPAPPGRPKSGKAAVAAAAAAAAPLLLAKPAAAAPTTYSLSTTTLWPDVTLTLDDDVYYDLWYKPDRDAATRKIHALTIALPVVVGVPLLLMAGLALNAYLRHRRAKIVARPKVEYWGVN</sequence>
<proteinExistence type="predicted"/>
<evidence type="ECO:0000256" key="1">
    <source>
        <dbReference type="SAM" id="Phobius"/>
    </source>
</evidence>